<organism evidence="2">
    <name type="scientific">freshwater metagenome</name>
    <dbReference type="NCBI Taxonomy" id="449393"/>
    <lineage>
        <taxon>unclassified sequences</taxon>
        <taxon>metagenomes</taxon>
        <taxon>ecological metagenomes</taxon>
    </lineage>
</organism>
<sequence length="97" mass="10712">MNTAAVTFLVFAIVLAIFGTLFVGLGLSNERAYWSQRDTQGDPRRDATKFRAIVKQTWHFAAGEYRAPLRVAAIGVLLWWVALACLVVGLLIELTSS</sequence>
<evidence type="ECO:0000256" key="1">
    <source>
        <dbReference type="SAM" id="Phobius"/>
    </source>
</evidence>
<protein>
    <submittedName>
        <fullName evidence="2">Unannotated protein</fullName>
    </submittedName>
</protein>
<dbReference type="EMBL" id="CAFBNB010000214">
    <property type="protein sequence ID" value="CAB4938209.1"/>
    <property type="molecule type" value="Genomic_DNA"/>
</dbReference>
<keyword evidence="1" id="KW-1133">Transmembrane helix</keyword>
<dbReference type="AlphaFoldDB" id="A0A6J7J508"/>
<proteinExistence type="predicted"/>
<name>A0A6J7J508_9ZZZZ</name>
<feature type="transmembrane region" description="Helical" evidence="1">
    <location>
        <begin position="6"/>
        <end position="27"/>
    </location>
</feature>
<accession>A0A6J7J508</accession>
<keyword evidence="1" id="KW-0812">Transmembrane</keyword>
<feature type="transmembrane region" description="Helical" evidence="1">
    <location>
        <begin position="71"/>
        <end position="92"/>
    </location>
</feature>
<keyword evidence="1" id="KW-0472">Membrane</keyword>
<reference evidence="2" key="1">
    <citation type="submission" date="2020-05" db="EMBL/GenBank/DDBJ databases">
        <authorList>
            <person name="Chiriac C."/>
            <person name="Salcher M."/>
            <person name="Ghai R."/>
            <person name="Kavagutti S V."/>
        </authorList>
    </citation>
    <scope>NUCLEOTIDE SEQUENCE</scope>
</reference>
<evidence type="ECO:0000313" key="2">
    <source>
        <dbReference type="EMBL" id="CAB4938209.1"/>
    </source>
</evidence>
<gene>
    <name evidence="2" type="ORF">UFOPK3720_01118</name>
</gene>